<dbReference type="InterPro" id="IPR007627">
    <property type="entry name" value="RNA_pol_sigma70_r2"/>
</dbReference>
<organism evidence="8 9">
    <name type="scientific">Hymenobacter roseosalivarius DSM 11622</name>
    <dbReference type="NCBI Taxonomy" id="645990"/>
    <lineage>
        <taxon>Bacteria</taxon>
        <taxon>Pseudomonadati</taxon>
        <taxon>Bacteroidota</taxon>
        <taxon>Cytophagia</taxon>
        <taxon>Cytophagales</taxon>
        <taxon>Hymenobacteraceae</taxon>
        <taxon>Hymenobacter</taxon>
    </lineage>
</organism>
<evidence type="ECO:0000256" key="2">
    <source>
        <dbReference type="ARBA" id="ARBA00023015"/>
    </source>
</evidence>
<dbReference type="InterPro" id="IPR014284">
    <property type="entry name" value="RNA_pol_sigma-70_dom"/>
</dbReference>
<gene>
    <name evidence="8" type="ORF">SAMN00120144_0072</name>
</gene>
<proteinExistence type="inferred from homology"/>
<dbReference type="InterPro" id="IPR013249">
    <property type="entry name" value="RNA_pol_sigma70_r4_t2"/>
</dbReference>
<evidence type="ECO:0000259" key="7">
    <source>
        <dbReference type="Pfam" id="PF08281"/>
    </source>
</evidence>
<keyword evidence="4" id="KW-0804">Transcription</keyword>
<dbReference type="InterPro" id="IPR013324">
    <property type="entry name" value="RNA_pol_sigma_r3/r4-like"/>
</dbReference>
<dbReference type="SUPFAM" id="SSF88946">
    <property type="entry name" value="Sigma2 domain of RNA polymerase sigma factors"/>
    <property type="match status" value="1"/>
</dbReference>
<dbReference type="PANTHER" id="PTHR43133:SF46">
    <property type="entry name" value="RNA POLYMERASE SIGMA-70 FACTOR ECF SUBFAMILY"/>
    <property type="match status" value="1"/>
</dbReference>
<evidence type="ECO:0000259" key="6">
    <source>
        <dbReference type="Pfam" id="PF04542"/>
    </source>
</evidence>
<keyword evidence="3" id="KW-0731">Sigma factor</keyword>
<dbReference type="InterPro" id="IPR036388">
    <property type="entry name" value="WH-like_DNA-bd_sf"/>
</dbReference>
<protein>
    <submittedName>
        <fullName evidence="8">RNA polymerase, sigma-24 subunit, ECF subfamily</fullName>
    </submittedName>
</protein>
<dbReference type="InterPro" id="IPR013325">
    <property type="entry name" value="RNA_pol_sigma_r2"/>
</dbReference>
<name>A0A1W1W0R3_9BACT</name>
<evidence type="ECO:0000313" key="8">
    <source>
        <dbReference type="EMBL" id="SMB99207.1"/>
    </source>
</evidence>
<dbReference type="GO" id="GO:0016987">
    <property type="term" value="F:sigma factor activity"/>
    <property type="evidence" value="ECO:0007669"/>
    <property type="project" value="UniProtKB-KW"/>
</dbReference>
<dbReference type="SUPFAM" id="SSF88659">
    <property type="entry name" value="Sigma3 and sigma4 domains of RNA polymerase sigma factors"/>
    <property type="match status" value="1"/>
</dbReference>
<dbReference type="CDD" id="cd06171">
    <property type="entry name" value="Sigma70_r4"/>
    <property type="match status" value="1"/>
</dbReference>
<dbReference type="Gene3D" id="1.10.1740.10">
    <property type="match status" value="1"/>
</dbReference>
<feature type="domain" description="RNA polymerase sigma-70 region 2" evidence="6">
    <location>
        <begin position="74"/>
        <end position="139"/>
    </location>
</feature>
<dbReference type="GO" id="GO:0003677">
    <property type="term" value="F:DNA binding"/>
    <property type="evidence" value="ECO:0007669"/>
    <property type="project" value="InterPro"/>
</dbReference>
<dbReference type="NCBIfam" id="TIGR02937">
    <property type="entry name" value="sigma70-ECF"/>
    <property type="match status" value="1"/>
</dbReference>
<comment type="similarity">
    <text evidence="1">Belongs to the sigma-70 factor family. ECF subfamily.</text>
</comment>
<feature type="domain" description="RNA polymerase sigma factor 70 region 4 type 2" evidence="7">
    <location>
        <begin position="168"/>
        <end position="219"/>
    </location>
</feature>
<dbReference type="Proteomes" id="UP000192266">
    <property type="component" value="Unassembled WGS sequence"/>
</dbReference>
<dbReference type="PANTHER" id="PTHR43133">
    <property type="entry name" value="RNA POLYMERASE ECF-TYPE SIGMA FACTO"/>
    <property type="match status" value="1"/>
</dbReference>
<reference evidence="8 9" key="1">
    <citation type="submission" date="2017-04" db="EMBL/GenBank/DDBJ databases">
        <authorList>
            <person name="Afonso C.L."/>
            <person name="Miller P.J."/>
            <person name="Scott M.A."/>
            <person name="Spackman E."/>
            <person name="Goraichik I."/>
            <person name="Dimitrov K.M."/>
            <person name="Suarez D.L."/>
            <person name="Swayne D.E."/>
        </authorList>
    </citation>
    <scope>NUCLEOTIDE SEQUENCE [LARGE SCALE GENOMIC DNA]</scope>
    <source>
        <strain evidence="8 9">DSM 11622</strain>
    </source>
</reference>
<accession>A0A1W1W0R3</accession>
<evidence type="ECO:0000256" key="3">
    <source>
        <dbReference type="ARBA" id="ARBA00023082"/>
    </source>
</evidence>
<dbReference type="GO" id="GO:0006352">
    <property type="term" value="P:DNA-templated transcription initiation"/>
    <property type="evidence" value="ECO:0007669"/>
    <property type="project" value="InterPro"/>
</dbReference>
<dbReference type="Gene3D" id="1.10.10.10">
    <property type="entry name" value="Winged helix-like DNA-binding domain superfamily/Winged helix DNA-binding domain"/>
    <property type="match status" value="1"/>
</dbReference>
<evidence type="ECO:0000256" key="5">
    <source>
        <dbReference type="SAM" id="MobiDB-lite"/>
    </source>
</evidence>
<feature type="region of interest" description="Disordered" evidence="5">
    <location>
        <begin position="1"/>
        <end position="27"/>
    </location>
</feature>
<dbReference type="Pfam" id="PF08281">
    <property type="entry name" value="Sigma70_r4_2"/>
    <property type="match status" value="1"/>
</dbReference>
<dbReference type="EMBL" id="FWWW01000091">
    <property type="protein sequence ID" value="SMB99207.1"/>
    <property type="molecule type" value="Genomic_DNA"/>
</dbReference>
<evidence type="ECO:0000313" key="9">
    <source>
        <dbReference type="Proteomes" id="UP000192266"/>
    </source>
</evidence>
<dbReference type="AlphaFoldDB" id="A0A1W1W0R3"/>
<keyword evidence="2" id="KW-0805">Transcription regulation</keyword>
<dbReference type="STRING" id="645990.SAMN00120144_0072"/>
<sequence>MAAQAERLPPPSPLGEGGRGVRQIFTPRGNHSRKGCIYPSKRPAIVLFYSFFPVTDADLIAACRQGNSRAQKLLYERFAGLMLSVCSRYLRHREDAEEVMLMGFVKVFRALDQYRHEGSFEGWIRKIMVNESLGQLRRKEPLHLAIDDYPVDVAVTAADAESDLAAADLMHMLTQLPAGYRTVFNLYAVEGYSHPEIAELLGITEGTSKSQLSKARAMLQRRLGGASSASASTSSPKEYYAIGRY</sequence>
<evidence type="ECO:0000256" key="4">
    <source>
        <dbReference type="ARBA" id="ARBA00023163"/>
    </source>
</evidence>
<keyword evidence="9" id="KW-1185">Reference proteome</keyword>
<dbReference type="InterPro" id="IPR039425">
    <property type="entry name" value="RNA_pol_sigma-70-like"/>
</dbReference>
<dbReference type="Pfam" id="PF04542">
    <property type="entry name" value="Sigma70_r2"/>
    <property type="match status" value="1"/>
</dbReference>
<evidence type="ECO:0000256" key="1">
    <source>
        <dbReference type="ARBA" id="ARBA00010641"/>
    </source>
</evidence>